<dbReference type="Proteomes" id="UP001482620">
    <property type="component" value="Unassembled WGS sequence"/>
</dbReference>
<protein>
    <submittedName>
        <fullName evidence="1">Uncharacterized protein</fullName>
    </submittedName>
</protein>
<sequence>MCTNFNSHTLKVECFYHICNSCLKFSVVSSFPCFFALNIDNFIFPQVVILCDFTVKPLPKMKSCLPVFSMFSINHSIKLKVYFTLAKSFKSVFWFKCFVPSSSTSPARFGQSNAA</sequence>
<accession>A0ABV0T6W7</accession>
<gene>
    <name evidence="1" type="ORF">ILYODFUR_006051</name>
</gene>
<reference evidence="1 2" key="1">
    <citation type="submission" date="2021-06" db="EMBL/GenBank/DDBJ databases">
        <authorList>
            <person name="Palmer J.M."/>
        </authorList>
    </citation>
    <scope>NUCLEOTIDE SEQUENCE [LARGE SCALE GENOMIC DNA]</scope>
    <source>
        <strain evidence="2">if_2019</strain>
        <tissue evidence="1">Muscle</tissue>
    </source>
</reference>
<organism evidence="1 2">
    <name type="scientific">Ilyodon furcidens</name>
    <name type="common">goldbreast splitfin</name>
    <dbReference type="NCBI Taxonomy" id="33524"/>
    <lineage>
        <taxon>Eukaryota</taxon>
        <taxon>Metazoa</taxon>
        <taxon>Chordata</taxon>
        <taxon>Craniata</taxon>
        <taxon>Vertebrata</taxon>
        <taxon>Euteleostomi</taxon>
        <taxon>Actinopterygii</taxon>
        <taxon>Neopterygii</taxon>
        <taxon>Teleostei</taxon>
        <taxon>Neoteleostei</taxon>
        <taxon>Acanthomorphata</taxon>
        <taxon>Ovalentaria</taxon>
        <taxon>Atherinomorphae</taxon>
        <taxon>Cyprinodontiformes</taxon>
        <taxon>Goodeidae</taxon>
        <taxon>Ilyodon</taxon>
    </lineage>
</organism>
<comment type="caution">
    <text evidence="1">The sequence shown here is derived from an EMBL/GenBank/DDBJ whole genome shotgun (WGS) entry which is preliminary data.</text>
</comment>
<proteinExistence type="predicted"/>
<evidence type="ECO:0000313" key="1">
    <source>
        <dbReference type="EMBL" id="MEQ2228161.1"/>
    </source>
</evidence>
<dbReference type="EMBL" id="JAHRIQ010023535">
    <property type="protein sequence ID" value="MEQ2228161.1"/>
    <property type="molecule type" value="Genomic_DNA"/>
</dbReference>
<keyword evidence="2" id="KW-1185">Reference proteome</keyword>
<name>A0ABV0T6W7_9TELE</name>
<evidence type="ECO:0000313" key="2">
    <source>
        <dbReference type="Proteomes" id="UP001482620"/>
    </source>
</evidence>